<sequence>MRVTLPAIAAMVRAGAVERAWELFVGEGHADRRGDAATEAVRGRLFKARARLTQGREQAQLFAEAARAYSAANVIDPAPYLAINAATLSLLAQDDSAARTGARQVIAMLDSGSNLADTPYYLAATRAEAALLLGDQNAAEAAMDQAATHDPDGWRDRATTIAQLREITAVRGDDATWLIRFAPPASLHFAGHMGLASGGNLEAQLARQVDALIAAERIGFAWGALAAGADIIIAERLLAAGVELHLVLPCAPDTFEGQSVHPAGQQWSARYRSVLARANSLRLAAADAGAVHDPIATAHAGELAIGATLLNASELASTCCQLIVTDADGGGRNTARQAAMWPAGAGPQHHLTVARDAAIEALFPPERSDPYRALAVHVAIELDGLSHQVPSDPQSIERQVLPISRALARMSPHRVRAAPGRWDLVLDDVPEGLATLLDVQANCRAAGMPQPAIGAHIAIASLVSDAASGALVPYGPGMTLARRLMAMAPSGTILITDALAVTMAARRVSGLRSELYHTGDDDSAGPVHVLLPGSQ</sequence>
<reference evidence="1 2" key="1">
    <citation type="submission" date="2024-09" db="EMBL/GenBank/DDBJ databases">
        <authorList>
            <person name="Sun Q."/>
            <person name="Mori K."/>
        </authorList>
    </citation>
    <scope>NUCLEOTIDE SEQUENCE [LARGE SCALE GENOMIC DNA]</scope>
    <source>
        <strain evidence="1 2">NCAIM B.02537</strain>
    </source>
</reference>
<dbReference type="Pfam" id="PF20308">
    <property type="entry name" value="TPR-S"/>
    <property type="match status" value="1"/>
</dbReference>
<dbReference type="EMBL" id="JBHLTL010000011">
    <property type="protein sequence ID" value="MFC0590431.1"/>
    <property type="molecule type" value="Genomic_DNA"/>
</dbReference>
<evidence type="ECO:0000313" key="2">
    <source>
        <dbReference type="Proteomes" id="UP001589943"/>
    </source>
</evidence>
<name>A0ABV6PKQ4_9SPHN</name>
<evidence type="ECO:0000313" key="1">
    <source>
        <dbReference type="EMBL" id="MFC0590431.1"/>
    </source>
</evidence>
<dbReference type="Proteomes" id="UP001589943">
    <property type="component" value="Unassembled WGS sequence"/>
</dbReference>
<comment type="caution">
    <text evidence="1">The sequence shown here is derived from an EMBL/GenBank/DDBJ whole genome shotgun (WGS) entry which is preliminary data.</text>
</comment>
<accession>A0ABV6PKQ4</accession>
<gene>
    <name evidence="1" type="ORF">ACFFF7_13550</name>
</gene>
<keyword evidence="2" id="KW-1185">Reference proteome</keyword>
<dbReference type="InterPro" id="IPR046880">
    <property type="entry name" value="TPR-S"/>
</dbReference>
<organism evidence="1 2">
    <name type="scientific">Novosphingobium aquiterrae</name>
    <dbReference type="NCBI Taxonomy" id="624388"/>
    <lineage>
        <taxon>Bacteria</taxon>
        <taxon>Pseudomonadati</taxon>
        <taxon>Pseudomonadota</taxon>
        <taxon>Alphaproteobacteria</taxon>
        <taxon>Sphingomonadales</taxon>
        <taxon>Sphingomonadaceae</taxon>
        <taxon>Novosphingobium</taxon>
    </lineage>
</organism>
<proteinExistence type="predicted"/>
<protein>
    <submittedName>
        <fullName evidence="1">Tetratricopeptide repeat-containing protein</fullName>
    </submittedName>
</protein>
<dbReference type="RefSeq" id="WP_379481891.1">
    <property type="nucleotide sequence ID" value="NZ_JBHLTL010000011.1"/>
</dbReference>